<evidence type="ECO:0000256" key="6">
    <source>
        <dbReference type="ARBA" id="ARBA00023242"/>
    </source>
</evidence>
<dbReference type="InterPro" id="IPR003035">
    <property type="entry name" value="RWP-RK_dom"/>
</dbReference>
<evidence type="ECO:0000313" key="9">
    <source>
        <dbReference type="RefSeq" id="XP_016451261.1"/>
    </source>
</evidence>
<dbReference type="Proteomes" id="UP000790787">
    <property type="component" value="Chromosome 14"/>
</dbReference>
<keyword evidence="4" id="KW-0238">DNA-binding</keyword>
<evidence type="ECO:0000313" key="8">
    <source>
        <dbReference type="Proteomes" id="UP000790787"/>
    </source>
</evidence>
<evidence type="ECO:0000256" key="3">
    <source>
        <dbReference type="ARBA" id="ARBA00023054"/>
    </source>
</evidence>
<dbReference type="Pfam" id="PF02042">
    <property type="entry name" value="RWP-RK"/>
    <property type="match status" value="1"/>
</dbReference>
<protein>
    <submittedName>
        <fullName evidence="9">Uncharacterized protein LOC107775968</fullName>
    </submittedName>
</protein>
<organism evidence="8 9">
    <name type="scientific">Nicotiana tabacum</name>
    <name type="common">Common tobacco</name>
    <dbReference type="NCBI Taxonomy" id="4097"/>
    <lineage>
        <taxon>Eukaryota</taxon>
        <taxon>Viridiplantae</taxon>
        <taxon>Streptophyta</taxon>
        <taxon>Embryophyta</taxon>
        <taxon>Tracheophyta</taxon>
        <taxon>Spermatophyta</taxon>
        <taxon>Magnoliopsida</taxon>
        <taxon>eudicotyledons</taxon>
        <taxon>Gunneridae</taxon>
        <taxon>Pentapetalae</taxon>
        <taxon>asterids</taxon>
        <taxon>lamiids</taxon>
        <taxon>Solanales</taxon>
        <taxon>Solanaceae</taxon>
        <taxon>Nicotianoideae</taxon>
        <taxon>Nicotianeae</taxon>
        <taxon>Nicotiana</taxon>
    </lineage>
</organism>
<dbReference type="PaxDb" id="4097-A0A1S3YG55"/>
<dbReference type="RefSeq" id="XP_016451261.1">
    <property type="nucleotide sequence ID" value="XM_016595775.1"/>
</dbReference>
<sequence>MCEQHKTLEFGTEEYNSNSNYGIPIPTQDVVFWQAECYSEIPAGSNFDIPSSSSNNLPGYINFPANSTYNENVEIIHDSFGKAAADQVVSRKLFCFANGHVLDPQRVDLFYLDLSKRAYQVTIHRHNGFDFFSLTKVVDVSDLFQLLKVFLSSKLRLMFLIDDEYLLLTDELNLVVTGQPHLQMEVKLAFSLQNLMRSTMHYAISQAYSSRKTKSQNVKSFVVCECENELFLDHCRENSSQSIQSFIPFGGNIKLSPCRVASVVYSLYLYGEVQENFSILGRVVDVSFSSVKFSYRTDPHSSPGHSQDYHFHGILSLSLLVPTEQSPVEFFEIVYCPQRAHLTSKDQRSPGTNKQKQYGLSPCLDSAVVQSSSNERQMLLEAFEDDAIYSHESQEVVAESQTNIQKKRKKSSTMWTAADMISLEDLQQNYGKKREEAAESLQVSVSTFKRICRKFGIDRWPTAKRNKDKCLFSARKCDAPLIAKVRTSQLLQNGMPCEDRETTCISRPKRKGKEKEAADNIEAINHFEEQPSEIQNRTPKRQAVDCATKDSSCLNSITGYVVDDMVSTRMGVQAYLEAISIEQLNSISCNENTSQNTKLLFDNLIALPLKDLINPEKEIYMKETLCILAENLSFFFSRTSETDS</sequence>
<dbReference type="GO" id="GO:0003677">
    <property type="term" value="F:DNA binding"/>
    <property type="evidence" value="ECO:0007669"/>
    <property type="project" value="UniProtKB-KW"/>
</dbReference>
<keyword evidence="2" id="KW-0805">Transcription regulation</keyword>
<evidence type="ECO:0000256" key="4">
    <source>
        <dbReference type="ARBA" id="ARBA00023125"/>
    </source>
</evidence>
<dbReference type="PANTHER" id="PTHR46373">
    <property type="entry name" value="PROTEIN RKD4"/>
    <property type="match status" value="1"/>
</dbReference>
<dbReference type="GO" id="GO:0003700">
    <property type="term" value="F:DNA-binding transcription factor activity"/>
    <property type="evidence" value="ECO:0007669"/>
    <property type="project" value="InterPro"/>
</dbReference>
<evidence type="ECO:0000256" key="5">
    <source>
        <dbReference type="ARBA" id="ARBA00023163"/>
    </source>
</evidence>
<keyword evidence="3" id="KW-0175">Coiled coil</keyword>
<dbReference type="AlphaFoldDB" id="A0A1S3YG55"/>
<dbReference type="PROSITE" id="PS51519">
    <property type="entry name" value="RWP_RK"/>
    <property type="match status" value="1"/>
</dbReference>
<dbReference type="OrthoDB" id="6270329at2759"/>
<dbReference type="GeneID" id="107775968"/>
<evidence type="ECO:0000256" key="2">
    <source>
        <dbReference type="ARBA" id="ARBA00023015"/>
    </source>
</evidence>
<keyword evidence="8" id="KW-1185">Reference proteome</keyword>
<keyword evidence="5" id="KW-0804">Transcription</keyword>
<keyword evidence="6" id="KW-0539">Nucleus</keyword>
<evidence type="ECO:0000256" key="1">
    <source>
        <dbReference type="ARBA" id="ARBA00004049"/>
    </source>
</evidence>
<dbReference type="PANTHER" id="PTHR46373:SF20">
    <property type="entry name" value="PROTEIN RKD1"/>
    <property type="match status" value="1"/>
</dbReference>
<feature type="domain" description="RWP-RK" evidence="7">
    <location>
        <begin position="400"/>
        <end position="490"/>
    </location>
</feature>
<dbReference type="STRING" id="4097.A0A1S3YG55"/>
<evidence type="ECO:0000259" key="7">
    <source>
        <dbReference type="PROSITE" id="PS51519"/>
    </source>
</evidence>
<comment type="function">
    <text evidence="1">Putative transcription factor.</text>
</comment>
<reference evidence="8" key="1">
    <citation type="journal article" date="2014" name="Nat. Commun.">
        <title>The tobacco genome sequence and its comparison with those of tomato and potato.</title>
        <authorList>
            <person name="Sierro N."/>
            <person name="Battey J.N."/>
            <person name="Ouadi S."/>
            <person name="Bakaher N."/>
            <person name="Bovet L."/>
            <person name="Willig A."/>
            <person name="Goepfert S."/>
            <person name="Peitsch M.C."/>
            <person name="Ivanov N.V."/>
        </authorList>
    </citation>
    <scope>NUCLEOTIDE SEQUENCE [LARGE SCALE GENOMIC DNA]</scope>
</reference>
<name>A0A1S3YG55_TOBAC</name>
<proteinExistence type="predicted"/>
<dbReference type="InterPro" id="IPR044607">
    <property type="entry name" value="RKD-like"/>
</dbReference>
<dbReference type="OMA" id="CNENTSQ"/>
<dbReference type="RefSeq" id="XP_016451261.1">
    <property type="nucleotide sequence ID" value="XM_016595775.2"/>
</dbReference>
<accession>A0A1S3YG55</accession>
<dbReference type="KEGG" id="nta:107775968"/>
<reference evidence="9" key="2">
    <citation type="submission" date="2025-08" db="UniProtKB">
        <authorList>
            <consortium name="RefSeq"/>
        </authorList>
    </citation>
    <scope>IDENTIFICATION</scope>
    <source>
        <tissue evidence="9">Leaf</tissue>
    </source>
</reference>
<gene>
    <name evidence="9" type="primary">LOC107775968</name>
</gene>